<reference evidence="2" key="1">
    <citation type="submission" date="2018-11" db="EMBL/GenBank/DDBJ databases">
        <authorList>
            <consortium name="Pathogen Informatics"/>
        </authorList>
    </citation>
    <scope>NUCLEOTIDE SEQUENCE</scope>
</reference>
<protein>
    <submittedName>
        <fullName evidence="2">Uncharacterized protein</fullName>
    </submittedName>
</protein>
<name>A0A448XJ77_9PLAT</name>
<feature type="region of interest" description="Disordered" evidence="1">
    <location>
        <begin position="1"/>
        <end position="21"/>
    </location>
</feature>
<sequence>MKGRSADVKSRKSPDLAVHAPVGRDENRCDFDALDSEASTPLFLSILSPARQRGASLLSHRPAAMLLEPRLADWGFSGSDDQMAGRERRGACSFSGEEKRPSTCTHLAGHAIGPSPGSNQVQRAFLRASSLAWLRDGLMQGKL</sequence>
<feature type="compositionally biased region" description="Basic and acidic residues" evidence="1">
    <location>
        <begin position="1"/>
        <end position="14"/>
    </location>
</feature>
<dbReference type="AlphaFoldDB" id="A0A448XJ77"/>
<evidence type="ECO:0000313" key="2">
    <source>
        <dbReference type="EMBL" id="VEL37987.1"/>
    </source>
</evidence>
<comment type="caution">
    <text evidence="2">The sequence shown here is derived from an EMBL/GenBank/DDBJ whole genome shotgun (WGS) entry which is preliminary data.</text>
</comment>
<evidence type="ECO:0000313" key="3">
    <source>
        <dbReference type="Proteomes" id="UP000784294"/>
    </source>
</evidence>
<keyword evidence="3" id="KW-1185">Reference proteome</keyword>
<evidence type="ECO:0000256" key="1">
    <source>
        <dbReference type="SAM" id="MobiDB-lite"/>
    </source>
</evidence>
<proteinExistence type="predicted"/>
<dbReference type="Proteomes" id="UP000784294">
    <property type="component" value="Unassembled WGS sequence"/>
</dbReference>
<accession>A0A448XJ77</accession>
<gene>
    <name evidence="2" type="ORF">PXEA_LOCUS31427</name>
</gene>
<dbReference type="EMBL" id="CAAALY010256526">
    <property type="protein sequence ID" value="VEL37987.1"/>
    <property type="molecule type" value="Genomic_DNA"/>
</dbReference>
<organism evidence="2 3">
    <name type="scientific">Protopolystoma xenopodis</name>
    <dbReference type="NCBI Taxonomy" id="117903"/>
    <lineage>
        <taxon>Eukaryota</taxon>
        <taxon>Metazoa</taxon>
        <taxon>Spiralia</taxon>
        <taxon>Lophotrochozoa</taxon>
        <taxon>Platyhelminthes</taxon>
        <taxon>Monogenea</taxon>
        <taxon>Polyopisthocotylea</taxon>
        <taxon>Polystomatidea</taxon>
        <taxon>Polystomatidae</taxon>
        <taxon>Protopolystoma</taxon>
    </lineage>
</organism>